<accession>A0A5B7EDU3</accession>
<organism evidence="2 3">
    <name type="scientific">Portunus trituberculatus</name>
    <name type="common">Swimming crab</name>
    <name type="synonym">Neptunus trituberculatus</name>
    <dbReference type="NCBI Taxonomy" id="210409"/>
    <lineage>
        <taxon>Eukaryota</taxon>
        <taxon>Metazoa</taxon>
        <taxon>Ecdysozoa</taxon>
        <taxon>Arthropoda</taxon>
        <taxon>Crustacea</taxon>
        <taxon>Multicrustacea</taxon>
        <taxon>Malacostraca</taxon>
        <taxon>Eumalacostraca</taxon>
        <taxon>Eucarida</taxon>
        <taxon>Decapoda</taxon>
        <taxon>Pleocyemata</taxon>
        <taxon>Brachyura</taxon>
        <taxon>Eubrachyura</taxon>
        <taxon>Portunoidea</taxon>
        <taxon>Portunidae</taxon>
        <taxon>Portuninae</taxon>
        <taxon>Portunus</taxon>
    </lineage>
</organism>
<dbReference type="EMBL" id="VSRR010002453">
    <property type="protein sequence ID" value="MPC31525.1"/>
    <property type="molecule type" value="Genomic_DNA"/>
</dbReference>
<name>A0A5B7EDU3_PORTR</name>
<dbReference type="Proteomes" id="UP000324222">
    <property type="component" value="Unassembled WGS sequence"/>
</dbReference>
<keyword evidence="3" id="KW-1185">Reference proteome</keyword>
<dbReference type="AlphaFoldDB" id="A0A5B7EDU3"/>
<feature type="compositionally biased region" description="Basic and acidic residues" evidence="1">
    <location>
        <begin position="34"/>
        <end position="49"/>
    </location>
</feature>
<evidence type="ECO:0000313" key="2">
    <source>
        <dbReference type="EMBL" id="MPC31525.1"/>
    </source>
</evidence>
<sequence length="80" mass="8981">MEAKVMNVVAADVVQRLGEGHYKLLRKLTNTGVGDRKNEGDGRQAEFRRRSGQVQPPRRGQLTGLTSSMGRRLCERVRAM</sequence>
<evidence type="ECO:0000256" key="1">
    <source>
        <dbReference type="SAM" id="MobiDB-lite"/>
    </source>
</evidence>
<protein>
    <submittedName>
        <fullName evidence="2">Uncharacterized protein</fullName>
    </submittedName>
</protein>
<feature type="region of interest" description="Disordered" evidence="1">
    <location>
        <begin position="32"/>
        <end position="65"/>
    </location>
</feature>
<reference evidence="2 3" key="1">
    <citation type="submission" date="2019-05" db="EMBL/GenBank/DDBJ databases">
        <title>Another draft genome of Portunus trituberculatus and its Hox gene families provides insights of decapod evolution.</title>
        <authorList>
            <person name="Jeong J.-H."/>
            <person name="Song I."/>
            <person name="Kim S."/>
            <person name="Choi T."/>
            <person name="Kim D."/>
            <person name="Ryu S."/>
            <person name="Kim W."/>
        </authorList>
    </citation>
    <scope>NUCLEOTIDE SEQUENCE [LARGE SCALE GENOMIC DNA]</scope>
    <source>
        <tissue evidence="2">Muscle</tissue>
    </source>
</reference>
<gene>
    <name evidence="2" type="ORF">E2C01_024818</name>
</gene>
<evidence type="ECO:0000313" key="3">
    <source>
        <dbReference type="Proteomes" id="UP000324222"/>
    </source>
</evidence>
<proteinExistence type="predicted"/>
<comment type="caution">
    <text evidence="2">The sequence shown here is derived from an EMBL/GenBank/DDBJ whole genome shotgun (WGS) entry which is preliminary data.</text>
</comment>